<keyword evidence="2" id="KW-1185">Reference proteome</keyword>
<proteinExistence type="predicted"/>
<gene>
    <name evidence="1" type="ORF">GCM10022207_32800</name>
</gene>
<comment type="caution">
    <text evidence="1">The sequence shown here is derived from an EMBL/GenBank/DDBJ whole genome shotgun (WGS) entry which is preliminary data.</text>
</comment>
<dbReference type="Proteomes" id="UP001501563">
    <property type="component" value="Unassembled WGS sequence"/>
</dbReference>
<dbReference type="RefSeq" id="WP_345549372.1">
    <property type="nucleotide sequence ID" value="NZ_BAAAZA010000008.1"/>
</dbReference>
<accession>A0ABP7K4Z7</accession>
<evidence type="ECO:0000313" key="1">
    <source>
        <dbReference type="EMBL" id="GAA3865819.1"/>
    </source>
</evidence>
<evidence type="ECO:0000313" key="2">
    <source>
        <dbReference type="Proteomes" id="UP001501563"/>
    </source>
</evidence>
<reference evidence="2" key="1">
    <citation type="journal article" date="2019" name="Int. J. Syst. Evol. Microbiol.">
        <title>The Global Catalogue of Microorganisms (GCM) 10K type strain sequencing project: providing services to taxonomists for standard genome sequencing and annotation.</title>
        <authorList>
            <consortium name="The Broad Institute Genomics Platform"/>
            <consortium name="The Broad Institute Genome Sequencing Center for Infectious Disease"/>
            <person name="Wu L."/>
            <person name="Ma J."/>
        </authorList>
    </citation>
    <scope>NUCLEOTIDE SEQUENCE [LARGE SCALE GENOMIC DNA]</scope>
    <source>
        <strain evidence="2">JCM 16578</strain>
    </source>
</reference>
<organism evidence="1 2">
    <name type="scientific">Streptomyces lannensis</name>
    <dbReference type="NCBI Taxonomy" id="766498"/>
    <lineage>
        <taxon>Bacteria</taxon>
        <taxon>Bacillati</taxon>
        <taxon>Actinomycetota</taxon>
        <taxon>Actinomycetes</taxon>
        <taxon>Kitasatosporales</taxon>
        <taxon>Streptomycetaceae</taxon>
        <taxon>Streptomyces</taxon>
    </lineage>
</organism>
<name>A0ABP7K4Z7_9ACTN</name>
<sequence>MHSDEIRLLQAALDHPVRWSRLHLVGLLLPRLALLFLCDPGVDLRYGGRGLLDDDAACEVEKIESGRHRIVHVFDITA</sequence>
<dbReference type="EMBL" id="BAAAZA010000008">
    <property type="protein sequence ID" value="GAA3865819.1"/>
    <property type="molecule type" value="Genomic_DNA"/>
</dbReference>
<protein>
    <submittedName>
        <fullName evidence="1">Uncharacterized protein</fullName>
    </submittedName>
</protein>